<sequence length="236" mass="27135">MRMTTHLLSSLVEQLNEAQTEAARPIRFASLLKQIPGKFSKWLVDSFDPYFICFRLPNGQKFSVIEFDVYVTLDVPIGGREIVEITKSSTDEVYHEVHAAWLKEWKINQNTLELTCMSEFILAKKDRGESFKRNFIICLVNCFFSGLKNRYCSKFVLKYMKDFALGKLITNVRHYKESKAAKGVHFDGPLFFVMEADVELHNAWMESAKLQLKQQPNKDDNGPSLRPISAVAQPNS</sequence>
<dbReference type="PANTHER" id="PTHR34835:SF90">
    <property type="entry name" value="AMINOTRANSFERASE-LIKE PLANT MOBILE DOMAIN-CONTAINING PROTEIN"/>
    <property type="match status" value="1"/>
</dbReference>
<dbReference type="AlphaFoldDB" id="A0A9Q1KBP7"/>
<protein>
    <submittedName>
        <fullName evidence="2">Uncharacterized protein</fullName>
    </submittedName>
</protein>
<reference evidence="2" key="1">
    <citation type="submission" date="2022-04" db="EMBL/GenBank/DDBJ databases">
        <title>Carnegiea gigantea Genome sequencing and assembly v2.</title>
        <authorList>
            <person name="Copetti D."/>
            <person name="Sanderson M.J."/>
            <person name="Burquez A."/>
            <person name="Wojciechowski M.F."/>
        </authorList>
    </citation>
    <scope>NUCLEOTIDE SEQUENCE</scope>
    <source>
        <strain evidence="2">SGP5-SGP5p</strain>
        <tissue evidence="2">Aerial part</tissue>
    </source>
</reference>
<comment type="caution">
    <text evidence="2">The sequence shown here is derived from an EMBL/GenBank/DDBJ whole genome shotgun (WGS) entry which is preliminary data.</text>
</comment>
<accession>A0A9Q1KBP7</accession>
<feature type="region of interest" description="Disordered" evidence="1">
    <location>
        <begin position="213"/>
        <end position="236"/>
    </location>
</feature>
<dbReference type="PANTHER" id="PTHR34835">
    <property type="entry name" value="OS07G0283600 PROTEIN-RELATED"/>
    <property type="match status" value="1"/>
</dbReference>
<evidence type="ECO:0000313" key="3">
    <source>
        <dbReference type="Proteomes" id="UP001153076"/>
    </source>
</evidence>
<organism evidence="2 3">
    <name type="scientific">Carnegiea gigantea</name>
    <dbReference type="NCBI Taxonomy" id="171969"/>
    <lineage>
        <taxon>Eukaryota</taxon>
        <taxon>Viridiplantae</taxon>
        <taxon>Streptophyta</taxon>
        <taxon>Embryophyta</taxon>
        <taxon>Tracheophyta</taxon>
        <taxon>Spermatophyta</taxon>
        <taxon>Magnoliopsida</taxon>
        <taxon>eudicotyledons</taxon>
        <taxon>Gunneridae</taxon>
        <taxon>Pentapetalae</taxon>
        <taxon>Caryophyllales</taxon>
        <taxon>Cactineae</taxon>
        <taxon>Cactaceae</taxon>
        <taxon>Cactoideae</taxon>
        <taxon>Echinocereeae</taxon>
        <taxon>Carnegiea</taxon>
    </lineage>
</organism>
<evidence type="ECO:0000313" key="2">
    <source>
        <dbReference type="EMBL" id="KAJ8439956.1"/>
    </source>
</evidence>
<gene>
    <name evidence="2" type="ORF">Cgig2_013583</name>
</gene>
<keyword evidence="3" id="KW-1185">Reference proteome</keyword>
<name>A0A9Q1KBP7_9CARY</name>
<dbReference type="Proteomes" id="UP001153076">
    <property type="component" value="Unassembled WGS sequence"/>
</dbReference>
<dbReference type="EMBL" id="JAKOGI010000204">
    <property type="protein sequence ID" value="KAJ8439956.1"/>
    <property type="molecule type" value="Genomic_DNA"/>
</dbReference>
<evidence type="ECO:0000256" key="1">
    <source>
        <dbReference type="SAM" id="MobiDB-lite"/>
    </source>
</evidence>
<proteinExistence type="predicted"/>